<accession>A0ABP0DUD0</accession>
<reference evidence="2 3" key="1">
    <citation type="submission" date="2024-01" db="EMBL/GenBank/DDBJ databases">
        <authorList>
            <person name="Allen C."/>
            <person name="Tagirdzhanova G."/>
        </authorList>
    </citation>
    <scope>NUCLEOTIDE SEQUENCE [LARGE SCALE GENOMIC DNA]</scope>
    <source>
        <strain evidence="2 3">CBS 119000</strain>
    </source>
</reference>
<protein>
    <recommendedName>
        <fullName evidence="4">F-box domain-containing protein</fullName>
    </recommendedName>
</protein>
<organism evidence="2 3">
    <name type="scientific">Sporothrix epigloea</name>
    <dbReference type="NCBI Taxonomy" id="1892477"/>
    <lineage>
        <taxon>Eukaryota</taxon>
        <taxon>Fungi</taxon>
        <taxon>Dikarya</taxon>
        <taxon>Ascomycota</taxon>
        <taxon>Pezizomycotina</taxon>
        <taxon>Sordariomycetes</taxon>
        <taxon>Sordariomycetidae</taxon>
        <taxon>Ophiostomatales</taxon>
        <taxon>Ophiostomataceae</taxon>
        <taxon>Sporothrix</taxon>
    </lineage>
</organism>
<comment type="caution">
    <text evidence="2">The sequence shown here is derived from an EMBL/GenBank/DDBJ whole genome shotgun (WGS) entry which is preliminary data.</text>
</comment>
<evidence type="ECO:0000313" key="3">
    <source>
        <dbReference type="Proteomes" id="UP001642502"/>
    </source>
</evidence>
<keyword evidence="3" id="KW-1185">Reference proteome</keyword>
<name>A0ABP0DUD0_9PEZI</name>
<proteinExistence type="predicted"/>
<gene>
    <name evidence="2" type="ORF">SEPCBS119000_004838</name>
</gene>
<dbReference type="EMBL" id="CAWUON010000079">
    <property type="protein sequence ID" value="CAK7271890.1"/>
    <property type="molecule type" value="Genomic_DNA"/>
</dbReference>
<evidence type="ECO:0008006" key="4">
    <source>
        <dbReference type="Google" id="ProtNLM"/>
    </source>
</evidence>
<evidence type="ECO:0000256" key="1">
    <source>
        <dbReference type="SAM" id="MobiDB-lite"/>
    </source>
</evidence>
<sequence length="510" mass="56911">MTLVQAEPSLALGLDCLSRLSAELLLRVTRDLTTTELCAVRSCSRTLECALRDLFLREFFWRRQFMLTEFSLQTLLAIAQHPLMSQSLRHVSIGVEEYVTTDCRPPDGEVQSVNLMLDTARQKALLANGRALQLLATAFSLLPNLQTVQLRDYPSRTRYRDGPSEAWSSYGLRSAREQLGSQADGLLTKNASQNFSSRAFALVMAALAQSDARPANIEVLIHSSVAGLTNLAFDLTPLPRLSLPGVSAGNGANADVLPILAGLRRLHLKLQCVECLLPLYAWLAHCPNIRWLRLHLQTQVPNHNDVFLSQLGSPLPAYYPFPTGSIASRDITMPFASHLRRLELGFACCRRVVLQDLLGRFPALEDLSLYRFSLTYENSAAETAQDIWIKFLDALAKSPLGTRMKHMNLNRVSIADHSETRWQTQETHAINFGDSQAVDYLAEIDKSMATWLQGLSINVKQDKIDHITLDGFLMILSQRKIDSYSDCMSDDLNESETDDVEGGEEDESSL</sequence>
<feature type="compositionally biased region" description="Acidic residues" evidence="1">
    <location>
        <begin position="488"/>
        <end position="510"/>
    </location>
</feature>
<dbReference type="Proteomes" id="UP001642502">
    <property type="component" value="Unassembled WGS sequence"/>
</dbReference>
<feature type="region of interest" description="Disordered" evidence="1">
    <location>
        <begin position="487"/>
        <end position="510"/>
    </location>
</feature>
<evidence type="ECO:0000313" key="2">
    <source>
        <dbReference type="EMBL" id="CAK7271890.1"/>
    </source>
</evidence>